<keyword evidence="1" id="KW-0175">Coiled coil</keyword>
<feature type="region of interest" description="Disordered" evidence="2">
    <location>
        <begin position="144"/>
        <end position="180"/>
    </location>
</feature>
<accession>A0AAN8TAP3</accession>
<dbReference type="AlphaFoldDB" id="A0AAN8TAP3"/>
<evidence type="ECO:0000313" key="3">
    <source>
        <dbReference type="EMBL" id="KAK6785013.1"/>
    </source>
</evidence>
<name>A0AAN8TAP3_SOLBU</name>
<organism evidence="3 4">
    <name type="scientific">Solanum bulbocastanum</name>
    <name type="common">Wild potato</name>
    <dbReference type="NCBI Taxonomy" id="147425"/>
    <lineage>
        <taxon>Eukaryota</taxon>
        <taxon>Viridiplantae</taxon>
        <taxon>Streptophyta</taxon>
        <taxon>Embryophyta</taxon>
        <taxon>Tracheophyta</taxon>
        <taxon>Spermatophyta</taxon>
        <taxon>Magnoliopsida</taxon>
        <taxon>eudicotyledons</taxon>
        <taxon>Gunneridae</taxon>
        <taxon>Pentapetalae</taxon>
        <taxon>asterids</taxon>
        <taxon>lamiids</taxon>
        <taxon>Solanales</taxon>
        <taxon>Solanaceae</taxon>
        <taxon>Solanoideae</taxon>
        <taxon>Solaneae</taxon>
        <taxon>Solanum</taxon>
    </lineage>
</organism>
<keyword evidence="4" id="KW-1185">Reference proteome</keyword>
<dbReference type="EMBL" id="JBANQN010000007">
    <property type="protein sequence ID" value="KAK6785013.1"/>
    <property type="molecule type" value="Genomic_DNA"/>
</dbReference>
<reference evidence="3 4" key="1">
    <citation type="submission" date="2024-02" db="EMBL/GenBank/DDBJ databases">
        <title>de novo genome assembly of Solanum bulbocastanum strain 11H21.</title>
        <authorList>
            <person name="Hosaka A.J."/>
        </authorList>
    </citation>
    <scope>NUCLEOTIDE SEQUENCE [LARGE SCALE GENOMIC DNA]</scope>
    <source>
        <tissue evidence="3">Young leaves</tissue>
    </source>
</reference>
<dbReference type="InterPro" id="IPR004252">
    <property type="entry name" value="Probable_transposase_24"/>
</dbReference>
<dbReference type="Proteomes" id="UP001371456">
    <property type="component" value="Unassembled WGS sequence"/>
</dbReference>
<feature type="coiled-coil region" evidence="1">
    <location>
        <begin position="91"/>
        <end position="118"/>
    </location>
</feature>
<feature type="compositionally biased region" description="Polar residues" evidence="2">
    <location>
        <begin position="162"/>
        <end position="171"/>
    </location>
</feature>
<evidence type="ECO:0000313" key="4">
    <source>
        <dbReference type="Proteomes" id="UP001371456"/>
    </source>
</evidence>
<sequence length="180" mass="20360">MCSLNSQNRKKQKWRHRMGSVNFGRVRMALHATKENNEKPSKAEMFIATRTKNGKQVDPETEVVIPNRVRCYGRFVTRTSLKKDEEIIKIKQKHSNEITSFKEEVKELKEEVQELPQLRHLMKLLVKNDPGLNLEDAEGFIGSNLPSPVDSSSARAIRGQNLPRSSGSTHGPTLAKALSV</sequence>
<comment type="caution">
    <text evidence="3">The sequence shown here is derived from an EMBL/GenBank/DDBJ whole genome shotgun (WGS) entry which is preliminary data.</text>
</comment>
<protein>
    <submittedName>
        <fullName evidence="3">Uncharacterized protein</fullName>
    </submittedName>
</protein>
<evidence type="ECO:0000256" key="2">
    <source>
        <dbReference type="SAM" id="MobiDB-lite"/>
    </source>
</evidence>
<feature type="compositionally biased region" description="Polar residues" evidence="2">
    <location>
        <begin position="144"/>
        <end position="154"/>
    </location>
</feature>
<evidence type="ECO:0000256" key="1">
    <source>
        <dbReference type="SAM" id="Coils"/>
    </source>
</evidence>
<gene>
    <name evidence="3" type="ORF">RDI58_018468</name>
</gene>
<dbReference type="Pfam" id="PF03004">
    <property type="entry name" value="Transposase_24"/>
    <property type="match status" value="1"/>
</dbReference>
<proteinExistence type="predicted"/>